<dbReference type="AlphaFoldDB" id="A0A0D5ZKA2"/>
<dbReference type="EMBL" id="CP011021">
    <property type="protein sequence ID" value="AKA50157.1"/>
    <property type="molecule type" value="Genomic_DNA"/>
</dbReference>
<dbReference type="HOGENOM" id="CLU_064886_0_2_14"/>
<dbReference type="InterPro" id="IPR022496">
    <property type="entry name" value="T6A_TsaB"/>
</dbReference>
<dbReference type="InterPro" id="IPR043129">
    <property type="entry name" value="ATPase_NBD"/>
</dbReference>
<reference evidence="2 3" key="1">
    <citation type="journal article" date="2015" name="Genome Announc.">
        <title>Complete Genome Sequence of Mycoplasma meleagridis, a Possible Emerging Pathogen in Chickens.</title>
        <authorList>
            <person name="Abolnik C."/>
        </authorList>
    </citation>
    <scope>NUCLEOTIDE SEQUENCE [LARGE SCALE GENOMIC DNA]</scope>
    <source>
        <strain evidence="2 3">B2096 8B</strain>
    </source>
</reference>
<evidence type="ECO:0000313" key="2">
    <source>
        <dbReference type="EMBL" id="AKA50157.1"/>
    </source>
</evidence>
<dbReference type="Gene3D" id="3.30.420.40">
    <property type="match status" value="1"/>
</dbReference>
<evidence type="ECO:0000313" key="3">
    <source>
        <dbReference type="Proteomes" id="UP000032722"/>
    </source>
</evidence>
<organism evidence="3">
    <name type="scientific">Mycoplasmopsis gallinacea</name>
    <dbReference type="NCBI Taxonomy" id="29556"/>
    <lineage>
        <taxon>Bacteria</taxon>
        <taxon>Bacillati</taxon>
        <taxon>Mycoplasmatota</taxon>
        <taxon>Mycoplasmoidales</taxon>
        <taxon>Metamycoplasmataceae</taxon>
        <taxon>Mycoplasmopsis</taxon>
    </lineage>
</organism>
<gene>
    <name evidence="2" type="ORF">VO56_02835</name>
</gene>
<feature type="domain" description="Gcp-like" evidence="1">
    <location>
        <begin position="31"/>
        <end position="122"/>
    </location>
</feature>
<protein>
    <recommendedName>
        <fullName evidence="1">Gcp-like domain-containing protein</fullName>
    </recommendedName>
</protein>
<name>A0A0D5ZKA2_9BACT</name>
<dbReference type="GO" id="GO:0002949">
    <property type="term" value="P:tRNA threonylcarbamoyladenosine modification"/>
    <property type="evidence" value="ECO:0007669"/>
    <property type="project" value="InterPro"/>
</dbReference>
<sequence length="186" mass="21319">MNLFLDTATEDFCLILFDDNFNVIDNVFIAAQKKKVDLIISSTEQILAKNSLKIQDIKGLYTNIGPGFFTGIRSSFIYFRTIALMLKTHFFVTNSFALLQKQFPDASELYLDAQGKKMYFLKPSQNVNSIDVFDSVNVVDLDLSKIQKIDFQKLTQNFVFYKDCFKETDPMSVEPQYVKKPQIGGN</sequence>
<accession>A0A0D5ZKA2</accession>
<dbReference type="InterPro" id="IPR000905">
    <property type="entry name" value="Gcp-like_dom"/>
</dbReference>
<evidence type="ECO:0000259" key="1">
    <source>
        <dbReference type="Pfam" id="PF00814"/>
    </source>
</evidence>
<dbReference type="NCBIfam" id="TIGR03725">
    <property type="entry name" value="T6A_YeaZ"/>
    <property type="match status" value="1"/>
</dbReference>
<dbReference type="PATRIC" id="fig|29556.3.peg.561"/>
<proteinExistence type="predicted"/>
<dbReference type="Proteomes" id="UP000032722">
    <property type="component" value="Chromosome"/>
</dbReference>
<dbReference type="KEGG" id="mgb:VO56_02835"/>
<dbReference type="SUPFAM" id="SSF53067">
    <property type="entry name" value="Actin-like ATPase domain"/>
    <property type="match status" value="1"/>
</dbReference>
<dbReference type="Pfam" id="PF00814">
    <property type="entry name" value="TsaD"/>
    <property type="match status" value="1"/>
</dbReference>